<dbReference type="OrthoDB" id="268322at2157"/>
<protein>
    <submittedName>
        <fullName evidence="1">Uncharacterized protein</fullName>
    </submittedName>
</protein>
<gene>
    <name evidence="1" type="ORF">EAF64_02395</name>
</gene>
<keyword evidence="2" id="KW-1185">Reference proteome</keyword>
<dbReference type="AlphaFoldDB" id="A0A498L700"/>
<name>A0A498L700_9EURY</name>
<sequence length="66" mass="7349">MPDAALLRDSTQILLPEEALDGLREELEHRFTLTIRSEEQGVRIVGSPVEIKEASAYLSRNGISVQ</sequence>
<accession>A0A498L700</accession>
<dbReference type="Pfam" id="PF24397">
    <property type="entry name" value="VNG_1110C"/>
    <property type="match status" value="1"/>
</dbReference>
<dbReference type="EMBL" id="RDFA01000001">
    <property type="protein sequence ID" value="RXK51505.1"/>
    <property type="molecule type" value="Genomic_DNA"/>
</dbReference>
<comment type="caution">
    <text evidence="1">The sequence shown here is derived from an EMBL/GenBank/DDBJ whole genome shotgun (WGS) entry which is preliminary data.</text>
</comment>
<evidence type="ECO:0000313" key="1">
    <source>
        <dbReference type="EMBL" id="RXK51505.1"/>
    </source>
</evidence>
<organism evidence="1 2">
    <name type="scientific">Halorientalis pallida</name>
    <dbReference type="NCBI Taxonomy" id="2479928"/>
    <lineage>
        <taxon>Archaea</taxon>
        <taxon>Methanobacteriati</taxon>
        <taxon>Methanobacteriota</taxon>
        <taxon>Stenosarchaea group</taxon>
        <taxon>Halobacteria</taxon>
        <taxon>Halobacteriales</taxon>
        <taxon>Haloarculaceae</taxon>
        <taxon>Halorientalis</taxon>
    </lineage>
</organism>
<evidence type="ECO:0000313" key="2">
    <source>
        <dbReference type="Proteomes" id="UP000289691"/>
    </source>
</evidence>
<reference evidence="1 2" key="1">
    <citation type="submission" date="2019-01" db="EMBL/GenBank/DDBJ databases">
        <title>Halorientalis sp. F13-25 a new haloarchaeum isolated from hypersaline water.</title>
        <authorList>
            <person name="Ana D.-V."/>
            <person name="Cristina S.-P."/>
            <person name="Antonio V."/>
        </authorList>
    </citation>
    <scope>NUCLEOTIDE SEQUENCE [LARGE SCALE GENOMIC DNA]</scope>
    <source>
        <strain evidence="1 2">F13-25</strain>
    </source>
</reference>
<dbReference type="InterPro" id="IPR056231">
    <property type="entry name" value="VNG_1110C-like"/>
</dbReference>
<dbReference type="RefSeq" id="WP_092662888.1">
    <property type="nucleotide sequence ID" value="NZ_RDFA01000001.1"/>
</dbReference>
<proteinExistence type="predicted"/>
<dbReference type="Proteomes" id="UP000289691">
    <property type="component" value="Unassembled WGS sequence"/>
</dbReference>